<dbReference type="CTD" id="355"/>
<evidence type="ECO:0000256" key="14">
    <source>
        <dbReference type="ARBA" id="ARBA00023170"/>
    </source>
</evidence>
<keyword evidence="13" id="KW-1015">Disulfide bond</keyword>
<evidence type="ECO:0000256" key="4">
    <source>
        <dbReference type="ARBA" id="ARBA00022475"/>
    </source>
</evidence>
<dbReference type="InterPro" id="IPR000488">
    <property type="entry name" value="Death_dom"/>
</dbReference>
<evidence type="ECO:0000256" key="9">
    <source>
        <dbReference type="ARBA" id="ARBA00022860"/>
    </source>
</evidence>
<dbReference type="SMART" id="SM00005">
    <property type="entry name" value="DEATH"/>
    <property type="match status" value="1"/>
</dbReference>
<dbReference type="RefSeq" id="XP_039727704.1">
    <property type="nucleotide sequence ID" value="XM_039871770.1"/>
</dbReference>
<feature type="domain" description="Death" evidence="22">
    <location>
        <begin position="276"/>
        <end position="344"/>
    </location>
</feature>
<dbReference type="Gene3D" id="1.10.533.10">
    <property type="entry name" value="Death Domain, Fas"/>
    <property type="match status" value="1"/>
</dbReference>
<name>A0A6P6CID1_PTEVA</name>
<protein>
    <recommendedName>
        <fullName evidence="3">Tumor necrosis factor receptor superfamily member 6</fullName>
    </recommendedName>
    <alternativeName>
        <fullName evidence="18">Apo-1 antigen</fullName>
    </alternativeName>
    <alternativeName>
        <fullName evidence="19">Apoptosis-mediating surface antigen FAS</fullName>
    </alternativeName>
    <alternativeName>
        <fullName evidence="17">FASLG receptor</fullName>
    </alternativeName>
</protein>
<evidence type="ECO:0000256" key="16">
    <source>
        <dbReference type="ARBA" id="ARBA00023288"/>
    </source>
</evidence>
<dbReference type="PANTHER" id="PTHR46874:SF1">
    <property type="entry name" value="TUMOR NECROSIS FACTOR RECEPTOR SUPERFAMILY MEMBER 6"/>
    <property type="match status" value="1"/>
</dbReference>
<keyword evidence="9" id="KW-0112">Calmodulin-binding</keyword>
<dbReference type="PRINTS" id="PR01680">
    <property type="entry name" value="TNFACTORR6"/>
</dbReference>
<dbReference type="FunFam" id="2.10.50.10:FF:000021">
    <property type="entry name" value="Tumor necrosis factor receptor superfamily member 6"/>
    <property type="match status" value="1"/>
</dbReference>
<keyword evidence="4" id="KW-1003">Cell membrane</keyword>
<evidence type="ECO:0000256" key="3">
    <source>
        <dbReference type="ARBA" id="ARBA00015761"/>
    </source>
</evidence>
<dbReference type="SUPFAM" id="SSF47986">
    <property type="entry name" value="DEATH domain"/>
    <property type="match status" value="1"/>
</dbReference>
<dbReference type="GO" id="GO:0009897">
    <property type="term" value="C:external side of plasma membrane"/>
    <property type="evidence" value="ECO:0007669"/>
    <property type="project" value="TreeGrafter"/>
</dbReference>
<evidence type="ECO:0000256" key="1">
    <source>
        <dbReference type="ARBA" id="ARBA00004251"/>
    </source>
</evidence>
<dbReference type="PANTHER" id="PTHR46874">
    <property type="entry name" value="TUMOR NECROSIS FACTOR RECEPTOR SUPERFAMILY MEMBER 6"/>
    <property type="match status" value="1"/>
</dbReference>
<keyword evidence="11 21" id="KW-0472">Membrane</keyword>
<dbReference type="InterPro" id="IPR001368">
    <property type="entry name" value="TNFR/NGFR_Cys_rich_reg"/>
</dbReference>
<dbReference type="InterPro" id="IPR011029">
    <property type="entry name" value="DEATH-like_dom_sf"/>
</dbReference>
<evidence type="ECO:0000256" key="15">
    <source>
        <dbReference type="ARBA" id="ARBA00023180"/>
    </source>
</evidence>
<dbReference type="GO" id="GO:0005516">
    <property type="term" value="F:calmodulin binding"/>
    <property type="evidence" value="ECO:0007669"/>
    <property type="project" value="UniProtKB-KW"/>
</dbReference>
<dbReference type="InterPro" id="IPR033999">
    <property type="entry name" value="TNFRSF6_N"/>
</dbReference>
<dbReference type="InterPro" id="IPR008063">
    <property type="entry name" value="Fas_rcpt"/>
</dbReference>
<evidence type="ECO:0000256" key="2">
    <source>
        <dbReference type="ARBA" id="ARBA00004285"/>
    </source>
</evidence>
<feature type="repeat" description="TNFR-Cys" evidence="20">
    <location>
        <begin position="160"/>
        <end position="197"/>
    </location>
</feature>
<dbReference type="SMART" id="SM00208">
    <property type="entry name" value="TNFR"/>
    <property type="match status" value="3"/>
</dbReference>
<dbReference type="KEGG" id="pgig:120609345"/>
<gene>
    <name evidence="25" type="primary">FAS</name>
</gene>
<evidence type="ECO:0000256" key="12">
    <source>
        <dbReference type="ARBA" id="ARBA00023139"/>
    </source>
</evidence>
<evidence type="ECO:0000256" key="8">
    <source>
        <dbReference type="ARBA" id="ARBA00022737"/>
    </source>
</evidence>
<evidence type="ECO:0000256" key="10">
    <source>
        <dbReference type="ARBA" id="ARBA00022989"/>
    </source>
</evidence>
<organism evidence="24 25">
    <name type="scientific">Pteropus vampyrus</name>
    <name type="common">Large flying fox</name>
    <dbReference type="NCBI Taxonomy" id="132908"/>
    <lineage>
        <taxon>Eukaryota</taxon>
        <taxon>Metazoa</taxon>
        <taxon>Chordata</taxon>
        <taxon>Craniata</taxon>
        <taxon>Vertebrata</taxon>
        <taxon>Euteleostomi</taxon>
        <taxon>Mammalia</taxon>
        <taxon>Eutheria</taxon>
        <taxon>Laurasiatheria</taxon>
        <taxon>Chiroptera</taxon>
        <taxon>Yinpterochiroptera</taxon>
        <taxon>Pteropodoidea</taxon>
        <taxon>Pteropodidae</taxon>
        <taxon>Pteropodinae</taxon>
        <taxon>Pteropus</taxon>
    </lineage>
</organism>
<keyword evidence="15" id="KW-0325">Glycoprotein</keyword>
<dbReference type="GO" id="GO:0006924">
    <property type="term" value="P:activation-induced cell death of T cells"/>
    <property type="evidence" value="ECO:0007669"/>
    <property type="project" value="TreeGrafter"/>
</dbReference>
<keyword evidence="7" id="KW-0732">Signal</keyword>
<dbReference type="GeneID" id="105293104"/>
<evidence type="ECO:0000259" key="23">
    <source>
        <dbReference type="PROSITE" id="PS50050"/>
    </source>
</evidence>
<dbReference type="GO" id="GO:0005031">
    <property type="term" value="F:tumor necrosis factor receptor activity"/>
    <property type="evidence" value="ECO:0007669"/>
    <property type="project" value="TreeGrafter"/>
</dbReference>
<dbReference type="GO" id="GO:0097192">
    <property type="term" value="P:extrinsic apoptotic signaling pathway in absence of ligand"/>
    <property type="evidence" value="ECO:0007669"/>
    <property type="project" value="TreeGrafter"/>
</dbReference>
<evidence type="ECO:0000256" key="17">
    <source>
        <dbReference type="ARBA" id="ARBA00030181"/>
    </source>
</evidence>
<dbReference type="CDD" id="cd10579">
    <property type="entry name" value="TNFRSF6"/>
    <property type="match status" value="1"/>
</dbReference>
<dbReference type="GeneID" id="120609345"/>
<dbReference type="PROSITE" id="PS50017">
    <property type="entry name" value="DEATH_DOMAIN"/>
    <property type="match status" value="1"/>
</dbReference>
<dbReference type="Pfam" id="PF00020">
    <property type="entry name" value="TNFR_c6"/>
    <property type="match status" value="1"/>
</dbReference>
<dbReference type="FunFam" id="1.10.533.10:FF:000057">
    <property type="entry name" value="Tumor necrosis factor receptor superfamily member 6"/>
    <property type="match status" value="1"/>
</dbReference>
<evidence type="ECO:0000256" key="7">
    <source>
        <dbReference type="ARBA" id="ARBA00022729"/>
    </source>
</evidence>
<comment type="caution">
    <text evidence="20">Lacks conserved residue(s) required for the propagation of feature annotation.</text>
</comment>
<keyword evidence="12" id="KW-0564">Palmitate</keyword>
<dbReference type="PROSITE" id="PS50050">
    <property type="entry name" value="TNFR_NGFR_2"/>
    <property type="match status" value="2"/>
</dbReference>
<dbReference type="Proteomes" id="UP000515202">
    <property type="component" value="Unplaced"/>
</dbReference>
<keyword evidence="5 21" id="KW-0812">Transmembrane</keyword>
<proteinExistence type="predicted"/>
<dbReference type="GO" id="GO:0097049">
    <property type="term" value="P:motor neuron apoptotic process"/>
    <property type="evidence" value="ECO:0007669"/>
    <property type="project" value="TreeGrafter"/>
</dbReference>
<dbReference type="GO" id="GO:0043066">
    <property type="term" value="P:negative regulation of apoptotic process"/>
    <property type="evidence" value="ECO:0007669"/>
    <property type="project" value="TreeGrafter"/>
</dbReference>
<keyword evidence="24" id="KW-1185">Reference proteome</keyword>
<dbReference type="GO" id="GO:0032872">
    <property type="term" value="P:regulation of stress-activated MAPK cascade"/>
    <property type="evidence" value="ECO:0007669"/>
    <property type="project" value="TreeGrafter"/>
</dbReference>
<evidence type="ECO:0000256" key="13">
    <source>
        <dbReference type="ARBA" id="ARBA00023157"/>
    </source>
</evidence>
<sequence>MAVPRHSAPGWVGGKFCFFSSCRPGLGSSTFLPARNAALGVLIVIFIAGPLSKGGNIQVTSINSEVLESSHNITERESGCPKGLHRDGKFCCHLCPPGTRKDTGCTTDEGKPDCVPCPEGEEYTDRKHYSSKCRRCGICDGEQGLEVEKNCTQIQNTQCRCKSNFFCDIPPCEHCNPCDTCEHGISENCTPTNNTKCKVFQSTGSSLGYLSFLILIPISALAGSVIWWRKRRGRNNVGRNESRASIPRIVPMNFSDIDLSIYITTIAEQMKINQVREFVRKNGINEAKIDEIKNDNLQDTAEQKVQLLRNWYQLHGKKDAYCTLIQSLRKANLYVLAEKIQDIVQKDMVSEHENANIRNENESQSLV</sequence>
<evidence type="ECO:0000256" key="11">
    <source>
        <dbReference type="ARBA" id="ARBA00023136"/>
    </source>
</evidence>
<feature type="repeat" description="TNFR-Cys" evidence="20">
    <location>
        <begin position="116"/>
        <end position="159"/>
    </location>
</feature>
<comment type="subcellular location">
    <subcellularLocation>
        <location evidence="1">Cell membrane</location>
        <topology evidence="1">Single-pass type I membrane protein</topology>
    </subcellularLocation>
    <subcellularLocation>
        <location evidence="2">Membrane raft</location>
    </subcellularLocation>
</comment>
<dbReference type="GO" id="GO:0097527">
    <property type="term" value="P:necroptotic signaling pathway"/>
    <property type="evidence" value="ECO:0007669"/>
    <property type="project" value="TreeGrafter"/>
</dbReference>
<accession>A0A6P6CID1</accession>
<feature type="domain" description="TNFR-Cys" evidence="23">
    <location>
        <begin position="160"/>
        <end position="197"/>
    </location>
</feature>
<evidence type="ECO:0000259" key="22">
    <source>
        <dbReference type="PROSITE" id="PS50017"/>
    </source>
</evidence>
<dbReference type="GO" id="GO:0006955">
    <property type="term" value="P:immune response"/>
    <property type="evidence" value="ECO:0007669"/>
    <property type="project" value="InterPro"/>
</dbReference>
<evidence type="ECO:0000256" key="19">
    <source>
        <dbReference type="ARBA" id="ARBA00032502"/>
    </source>
</evidence>
<dbReference type="RefSeq" id="XP_023387221.1">
    <property type="nucleotide sequence ID" value="XM_023531453.1"/>
</dbReference>
<keyword evidence="10 21" id="KW-1133">Transmembrane helix</keyword>
<dbReference type="GO" id="GO:0045121">
    <property type="term" value="C:membrane raft"/>
    <property type="evidence" value="ECO:0007669"/>
    <property type="project" value="UniProtKB-SubCell"/>
</dbReference>
<dbReference type="AlphaFoldDB" id="A0A6P6CID1"/>
<evidence type="ECO:0000313" key="24">
    <source>
        <dbReference type="Proteomes" id="UP000515202"/>
    </source>
</evidence>
<dbReference type="OrthoDB" id="8848202at2759"/>
<dbReference type="SUPFAM" id="SSF57586">
    <property type="entry name" value="TNF receptor-like"/>
    <property type="match status" value="2"/>
</dbReference>
<evidence type="ECO:0000256" key="18">
    <source>
        <dbReference type="ARBA" id="ARBA00032338"/>
    </source>
</evidence>
<keyword evidence="8" id="KW-0677">Repeat</keyword>
<evidence type="ECO:0000313" key="25">
    <source>
        <dbReference type="RefSeq" id="XP_023387221.1"/>
    </source>
</evidence>
<dbReference type="Gene3D" id="2.10.50.10">
    <property type="entry name" value="Tumor Necrosis Factor Receptor, subunit A, domain 2"/>
    <property type="match status" value="2"/>
</dbReference>
<evidence type="ECO:0000256" key="5">
    <source>
        <dbReference type="ARBA" id="ARBA00022692"/>
    </source>
</evidence>
<keyword evidence="6" id="KW-0053">Apoptosis</keyword>
<keyword evidence="16" id="KW-0449">Lipoprotein</keyword>
<evidence type="ECO:0000256" key="21">
    <source>
        <dbReference type="SAM" id="Phobius"/>
    </source>
</evidence>
<evidence type="ECO:0000256" key="20">
    <source>
        <dbReference type="PROSITE-ProRule" id="PRU00206"/>
    </source>
</evidence>
<evidence type="ECO:0000256" key="6">
    <source>
        <dbReference type="ARBA" id="ARBA00022703"/>
    </source>
</evidence>
<dbReference type="Pfam" id="PF00531">
    <property type="entry name" value="Death"/>
    <property type="match status" value="1"/>
</dbReference>
<feature type="domain" description="TNFR-Cys" evidence="23">
    <location>
        <begin position="116"/>
        <end position="159"/>
    </location>
</feature>
<keyword evidence="14 25" id="KW-0675">Receptor</keyword>
<feature type="transmembrane region" description="Helical" evidence="21">
    <location>
        <begin position="207"/>
        <end position="228"/>
    </location>
</feature>
<reference evidence="25" key="1">
    <citation type="submission" date="2025-08" db="UniProtKB">
        <authorList>
            <consortium name="RefSeq"/>
        </authorList>
    </citation>
    <scope>IDENTIFICATION</scope>
    <source>
        <tissue evidence="25">Kidney</tissue>
    </source>
</reference>
<dbReference type="CDD" id="cd08316">
    <property type="entry name" value="Death_FAS_TNFRSF6"/>
    <property type="match status" value="1"/>
</dbReference>
<dbReference type="GO" id="GO:0031265">
    <property type="term" value="C:CD95 death-inducing signaling complex"/>
    <property type="evidence" value="ECO:0007669"/>
    <property type="project" value="TreeGrafter"/>
</dbReference>
<dbReference type="InterPro" id="IPR033998">
    <property type="entry name" value="TNFRSF6_death"/>
</dbReference>